<evidence type="ECO:0000313" key="1">
    <source>
        <dbReference type="EMBL" id="OAJ66439.1"/>
    </source>
</evidence>
<name>A0A1B6VGT5_9PROT</name>
<protein>
    <recommendedName>
        <fullName evidence="3">LysR family transcriptional regulator</fullName>
    </recommendedName>
</protein>
<evidence type="ECO:0000313" key="2">
    <source>
        <dbReference type="Proteomes" id="UP000077786"/>
    </source>
</evidence>
<gene>
    <name evidence="1" type="ORF">A0123_02953</name>
</gene>
<proteinExistence type="predicted"/>
<dbReference type="EMBL" id="LUTU01000016">
    <property type="protein sequence ID" value="OAJ66439.1"/>
    <property type="molecule type" value="Genomic_DNA"/>
</dbReference>
<evidence type="ECO:0008006" key="3">
    <source>
        <dbReference type="Google" id="ProtNLM"/>
    </source>
</evidence>
<sequence>MIDWDNVRYFLAIARGAVRSAGYRLTLAGREIIEFAIQMEASSHQLETSVLGRDQTVQGLSRVTLPPFLATHLLMSGSRLVFTATSGHRDECRANR</sequence>
<comment type="caution">
    <text evidence="1">The sequence shown here is derived from an EMBL/GenBank/DDBJ whole genome shotgun (WGS) entry which is preliminary data.</text>
</comment>
<accession>A0A1B6VGT5</accession>
<organism evidence="1 2">
    <name type="scientific">Gluconobacter cerinus</name>
    <dbReference type="NCBI Taxonomy" id="38307"/>
    <lineage>
        <taxon>Bacteria</taxon>
        <taxon>Pseudomonadati</taxon>
        <taxon>Pseudomonadota</taxon>
        <taxon>Alphaproteobacteria</taxon>
        <taxon>Acetobacterales</taxon>
        <taxon>Acetobacteraceae</taxon>
        <taxon>Gluconobacter</taxon>
    </lineage>
</organism>
<reference evidence="1 2" key="1">
    <citation type="submission" date="2016-03" db="EMBL/GenBank/DDBJ databases">
        <title>Draft genome sequence of Gluconobacter cerinus strain CECT 9110.</title>
        <authorList>
            <person name="Sainz F."/>
            <person name="Mas A."/>
            <person name="Torija M.J."/>
        </authorList>
    </citation>
    <scope>NUCLEOTIDE SEQUENCE [LARGE SCALE GENOMIC DNA]</scope>
    <source>
        <strain evidence="1 2">CECT 9110</strain>
    </source>
</reference>
<dbReference type="PATRIC" id="fig|38307.3.peg.3088"/>
<dbReference type="Proteomes" id="UP000077786">
    <property type="component" value="Unassembled WGS sequence"/>
</dbReference>
<dbReference type="AlphaFoldDB" id="A0A1B6VGT5"/>